<evidence type="ECO:0000256" key="1">
    <source>
        <dbReference type="SAM" id="MobiDB-lite"/>
    </source>
</evidence>
<dbReference type="Proteomes" id="UP001299970">
    <property type="component" value="Unassembled WGS sequence"/>
</dbReference>
<feature type="transmembrane region" description="Helical" evidence="2">
    <location>
        <begin position="35"/>
        <end position="66"/>
    </location>
</feature>
<evidence type="ECO:0000313" key="4">
    <source>
        <dbReference type="Proteomes" id="UP001299970"/>
    </source>
</evidence>
<keyword evidence="2" id="KW-0472">Membrane</keyword>
<comment type="caution">
    <text evidence="3">The sequence shown here is derived from an EMBL/GenBank/DDBJ whole genome shotgun (WGS) entry which is preliminary data.</text>
</comment>
<feature type="transmembrane region" description="Helical" evidence="2">
    <location>
        <begin position="160"/>
        <end position="182"/>
    </location>
</feature>
<name>A0ABS9TG64_9PSEU</name>
<proteinExistence type="predicted"/>
<keyword evidence="2" id="KW-1133">Transmembrane helix</keyword>
<feature type="region of interest" description="Disordered" evidence="1">
    <location>
        <begin position="1"/>
        <end position="25"/>
    </location>
</feature>
<feature type="transmembrane region" description="Helical" evidence="2">
    <location>
        <begin position="119"/>
        <end position="140"/>
    </location>
</feature>
<evidence type="ECO:0000256" key="2">
    <source>
        <dbReference type="SAM" id="Phobius"/>
    </source>
</evidence>
<feature type="transmembrane region" description="Helical" evidence="2">
    <location>
        <begin position="189"/>
        <end position="207"/>
    </location>
</feature>
<keyword evidence="4" id="KW-1185">Reference proteome</keyword>
<protein>
    <recommendedName>
        <fullName evidence="5">Membrane protein YesL</fullName>
    </recommendedName>
</protein>
<gene>
    <name evidence="3" type="ORF">MMF94_17760</name>
</gene>
<reference evidence="3 4" key="1">
    <citation type="submission" date="2022-03" db="EMBL/GenBank/DDBJ databases">
        <title>Pseudonocardia alaer sp. nov., a novel actinomycete isolated from reed forest soil.</title>
        <authorList>
            <person name="Wang L."/>
        </authorList>
    </citation>
    <scope>NUCLEOTIDE SEQUENCE [LARGE SCALE GENOMIC DNA]</scope>
    <source>
        <strain evidence="3 4">Y-16303</strain>
    </source>
</reference>
<evidence type="ECO:0008006" key="5">
    <source>
        <dbReference type="Google" id="ProtNLM"/>
    </source>
</evidence>
<dbReference type="EMBL" id="JAKXMK010000015">
    <property type="protein sequence ID" value="MCH6167536.1"/>
    <property type="molecule type" value="Genomic_DNA"/>
</dbReference>
<dbReference type="RefSeq" id="WP_241037962.1">
    <property type="nucleotide sequence ID" value="NZ_BAAAJF010000003.1"/>
</dbReference>
<sequence>MNAAGRGSAMVRRRTPEPTGSGRGWKEQLRRVSELCLLGLVATALSLPLVTIGAVVAVLSSAVAHWADHDDLPPWRVMAAELRQRLLPGVAVSVVGVLAAVVVVNQVRWLASGAVPGGTPALVALLVAIAGLLAVVLLAVPRLAGGGSWRAALAGGWTALLRVPAAGAAALGVTLIAAVLAVTLPGVGLLLPALLVLALHALHRALVLPRS</sequence>
<keyword evidence="2" id="KW-0812">Transmembrane</keyword>
<accession>A0ABS9TG64</accession>
<feature type="transmembrane region" description="Helical" evidence="2">
    <location>
        <begin position="86"/>
        <end position="107"/>
    </location>
</feature>
<evidence type="ECO:0000313" key="3">
    <source>
        <dbReference type="EMBL" id="MCH6167536.1"/>
    </source>
</evidence>
<organism evidence="3 4">
    <name type="scientific">Pseudonocardia alaniniphila</name>
    <dbReference type="NCBI Taxonomy" id="75291"/>
    <lineage>
        <taxon>Bacteria</taxon>
        <taxon>Bacillati</taxon>
        <taxon>Actinomycetota</taxon>
        <taxon>Actinomycetes</taxon>
        <taxon>Pseudonocardiales</taxon>
        <taxon>Pseudonocardiaceae</taxon>
        <taxon>Pseudonocardia</taxon>
    </lineage>
</organism>